<dbReference type="InterPro" id="IPR006076">
    <property type="entry name" value="FAD-dep_OxRdtase"/>
</dbReference>
<dbReference type="PANTHER" id="PTHR11530:SF25">
    <property type="entry name" value="FAD DEPENDENT OXIDOREDUCTASE DOMAIN-CONTAINING PROTEIN"/>
    <property type="match status" value="1"/>
</dbReference>
<dbReference type="PANTHER" id="PTHR11530">
    <property type="entry name" value="D-AMINO ACID OXIDASE"/>
    <property type="match status" value="1"/>
</dbReference>
<organism evidence="9 10">
    <name type="scientific">Lentzea tibetensis</name>
    <dbReference type="NCBI Taxonomy" id="2591470"/>
    <lineage>
        <taxon>Bacteria</taxon>
        <taxon>Bacillati</taxon>
        <taxon>Actinomycetota</taxon>
        <taxon>Actinomycetes</taxon>
        <taxon>Pseudonocardiales</taxon>
        <taxon>Pseudonocardiaceae</taxon>
        <taxon>Lentzea</taxon>
    </lineage>
</organism>
<dbReference type="SUPFAM" id="SSF54373">
    <property type="entry name" value="FAD-linked reductases, C-terminal domain"/>
    <property type="match status" value="1"/>
</dbReference>
<reference evidence="9 10" key="1">
    <citation type="submission" date="2019-07" db="EMBL/GenBank/DDBJ databases">
        <title>Lentzea xizangensis sp. nov., isolated from Qinghai-Tibetan Plateau Soils.</title>
        <authorList>
            <person name="Huang J."/>
        </authorList>
    </citation>
    <scope>NUCLEOTIDE SEQUENCE [LARGE SCALE GENOMIC DNA]</scope>
    <source>
        <strain evidence="9 10">FXJ1.1311</strain>
    </source>
</reference>
<feature type="binding site" evidence="7">
    <location>
        <position position="206"/>
    </location>
    <ligand>
        <name>FAD</name>
        <dbReference type="ChEBI" id="CHEBI:57692"/>
    </ligand>
</feature>
<comment type="catalytic activity">
    <reaction evidence="6">
        <text>a D-alpha-amino acid + O2 + H2O = a 2-oxocarboxylate + H2O2 + NH4(+)</text>
        <dbReference type="Rhea" id="RHEA:21816"/>
        <dbReference type="ChEBI" id="CHEBI:15377"/>
        <dbReference type="ChEBI" id="CHEBI:15379"/>
        <dbReference type="ChEBI" id="CHEBI:16240"/>
        <dbReference type="ChEBI" id="CHEBI:28938"/>
        <dbReference type="ChEBI" id="CHEBI:35179"/>
        <dbReference type="ChEBI" id="CHEBI:59871"/>
        <dbReference type="EC" id="1.4.3.3"/>
    </reaction>
    <physiologicalReaction direction="left-to-right" evidence="6">
        <dbReference type="Rhea" id="RHEA:21817"/>
    </physiologicalReaction>
</comment>
<feature type="binding site" evidence="7">
    <location>
        <position position="314"/>
    </location>
    <ligand>
        <name>D-dopa</name>
        <dbReference type="ChEBI" id="CHEBI:149689"/>
    </ligand>
</feature>
<feature type="binding site" evidence="7">
    <location>
        <position position="339"/>
    </location>
    <ligand>
        <name>D-dopa</name>
        <dbReference type="ChEBI" id="CHEBI:149689"/>
    </ligand>
</feature>
<proteinExistence type="inferred from homology"/>
<keyword evidence="4 7" id="KW-0274">FAD</keyword>
<dbReference type="Pfam" id="PF01266">
    <property type="entry name" value="DAO"/>
    <property type="match status" value="1"/>
</dbReference>
<dbReference type="SUPFAM" id="SSF51971">
    <property type="entry name" value="Nucleotide-binding domain"/>
    <property type="match status" value="1"/>
</dbReference>
<gene>
    <name evidence="9" type="ORF">FKR81_13690</name>
</gene>
<evidence type="ECO:0000313" key="10">
    <source>
        <dbReference type="Proteomes" id="UP000316639"/>
    </source>
</evidence>
<evidence type="ECO:0000256" key="4">
    <source>
        <dbReference type="ARBA" id="ARBA00022827"/>
    </source>
</evidence>
<feature type="binding site" evidence="7">
    <location>
        <begin position="41"/>
        <end position="42"/>
    </location>
    <ligand>
        <name>FAD</name>
        <dbReference type="ChEBI" id="CHEBI:57692"/>
    </ligand>
</feature>
<sequence>MRYHLPRRYSRRVLVIGAGVIGLTTALCARRRGFEVTVVADRFAPHVTSVVAGALWEWPPAVCGQHRDQLSLSRSKEWAALSYQIFNDLAADPLTGVFMRPAVFYHRTPVERDPVALAKMTELRAHVKGFRHDATLIALHGVSKEAVDAYEHVAPMIDTDRYLAWLLREVRTSGCEVEIGLVRGNLVENQAKLLRRYDASAIVNCTGLGAIELASDDDLRPLRGAVVHARNPGITSAHCMAFDEHAHGQNMIFVVPRGRDRLVLGGLVEPDQWTTDLTMKSRQVLEMVARCRAFLPALRGAELMPGNPVRVGLRPYRQRNVRLEIARGSAVVHNIGHGGSGFTFSWGCAEEAVDLVEKLG</sequence>
<feature type="binding site" evidence="7">
    <location>
        <begin position="48"/>
        <end position="49"/>
    </location>
    <ligand>
        <name>FAD</name>
        <dbReference type="ChEBI" id="CHEBI:57692"/>
    </ligand>
</feature>
<evidence type="ECO:0000256" key="1">
    <source>
        <dbReference type="ARBA" id="ARBA00001974"/>
    </source>
</evidence>
<comment type="similarity">
    <text evidence="2">Belongs to the DAMOX/DASOX family.</text>
</comment>
<evidence type="ECO:0000256" key="3">
    <source>
        <dbReference type="ARBA" id="ARBA00022630"/>
    </source>
</evidence>
<evidence type="ECO:0000259" key="8">
    <source>
        <dbReference type="Pfam" id="PF01266"/>
    </source>
</evidence>
<keyword evidence="10" id="KW-1185">Reference proteome</keyword>
<evidence type="ECO:0000256" key="5">
    <source>
        <dbReference type="ARBA" id="ARBA00023002"/>
    </source>
</evidence>
<evidence type="ECO:0000256" key="7">
    <source>
        <dbReference type="PIRSR" id="PIRSR000189-1"/>
    </source>
</evidence>
<dbReference type="EMBL" id="VOBR01000007">
    <property type="protein sequence ID" value="TWP51894.1"/>
    <property type="molecule type" value="Genomic_DNA"/>
</dbReference>
<evidence type="ECO:0000256" key="2">
    <source>
        <dbReference type="ARBA" id="ARBA00006730"/>
    </source>
</evidence>
<evidence type="ECO:0000256" key="6">
    <source>
        <dbReference type="ARBA" id="ARBA00049547"/>
    </source>
</evidence>
<feature type="binding site" evidence="7">
    <location>
        <position position="187"/>
    </location>
    <ligand>
        <name>FAD</name>
        <dbReference type="ChEBI" id="CHEBI:57692"/>
    </ligand>
</feature>
<comment type="cofactor">
    <cofactor evidence="1 7">
        <name>FAD</name>
        <dbReference type="ChEBI" id="CHEBI:57692"/>
    </cofactor>
</comment>
<dbReference type="Gene3D" id="3.30.9.10">
    <property type="entry name" value="D-Amino Acid Oxidase, subunit A, domain 2"/>
    <property type="match status" value="1"/>
</dbReference>
<keyword evidence="3" id="KW-0285">Flavoprotein</keyword>
<accession>A0A563EXN2</accession>
<dbReference type="GO" id="GO:0005737">
    <property type="term" value="C:cytoplasm"/>
    <property type="evidence" value="ECO:0007669"/>
    <property type="project" value="TreeGrafter"/>
</dbReference>
<protein>
    <submittedName>
        <fullName evidence="9">FAD-dependent oxidoreductase</fullName>
    </submittedName>
</protein>
<dbReference type="Proteomes" id="UP000316639">
    <property type="component" value="Unassembled WGS sequence"/>
</dbReference>
<feature type="domain" description="FAD dependent oxidoreductase" evidence="8">
    <location>
        <begin position="12"/>
        <end position="355"/>
    </location>
</feature>
<dbReference type="InterPro" id="IPR023209">
    <property type="entry name" value="DAO"/>
</dbReference>
<comment type="caution">
    <text evidence="9">The sequence shown here is derived from an EMBL/GenBank/DDBJ whole genome shotgun (WGS) entry which is preliminary data.</text>
</comment>
<dbReference type="GO" id="GO:0071949">
    <property type="term" value="F:FAD binding"/>
    <property type="evidence" value="ECO:0007669"/>
    <property type="project" value="InterPro"/>
</dbReference>
<evidence type="ECO:0000313" key="9">
    <source>
        <dbReference type="EMBL" id="TWP51894.1"/>
    </source>
</evidence>
<feature type="binding site" evidence="7">
    <location>
        <begin position="338"/>
        <end position="343"/>
    </location>
    <ligand>
        <name>FAD</name>
        <dbReference type="ChEBI" id="CHEBI:57692"/>
    </ligand>
</feature>
<dbReference type="Gene3D" id="3.40.50.720">
    <property type="entry name" value="NAD(P)-binding Rossmann-like Domain"/>
    <property type="match status" value="1"/>
</dbReference>
<dbReference type="OrthoDB" id="246701at2"/>
<dbReference type="AlphaFoldDB" id="A0A563EXN2"/>
<dbReference type="GO" id="GO:0019478">
    <property type="term" value="P:D-amino acid catabolic process"/>
    <property type="evidence" value="ECO:0007669"/>
    <property type="project" value="TreeGrafter"/>
</dbReference>
<name>A0A563EXN2_9PSEU</name>
<dbReference type="RefSeq" id="WP_146351773.1">
    <property type="nucleotide sequence ID" value="NZ_VOBR01000007.1"/>
</dbReference>
<dbReference type="GO" id="GO:0003884">
    <property type="term" value="F:D-amino-acid oxidase activity"/>
    <property type="evidence" value="ECO:0007669"/>
    <property type="project" value="UniProtKB-EC"/>
</dbReference>
<keyword evidence="5" id="KW-0560">Oxidoreductase</keyword>
<dbReference type="PIRSF" id="PIRSF000189">
    <property type="entry name" value="D-aa_oxidase"/>
    <property type="match status" value="1"/>
</dbReference>